<comment type="caution">
    <text evidence="3">The sequence shown here is derived from an EMBL/GenBank/DDBJ whole genome shotgun (WGS) entry which is preliminary data.</text>
</comment>
<proteinExistence type="predicted"/>
<organism evidence="3 4">
    <name type="scientific">Ranitomeya imitator</name>
    <name type="common">mimic poison frog</name>
    <dbReference type="NCBI Taxonomy" id="111125"/>
    <lineage>
        <taxon>Eukaryota</taxon>
        <taxon>Metazoa</taxon>
        <taxon>Chordata</taxon>
        <taxon>Craniata</taxon>
        <taxon>Vertebrata</taxon>
        <taxon>Euteleostomi</taxon>
        <taxon>Amphibia</taxon>
        <taxon>Batrachia</taxon>
        <taxon>Anura</taxon>
        <taxon>Neobatrachia</taxon>
        <taxon>Hyloidea</taxon>
        <taxon>Dendrobatidae</taxon>
        <taxon>Dendrobatinae</taxon>
        <taxon>Ranitomeya</taxon>
    </lineage>
</organism>
<dbReference type="PROSITE" id="PS50005">
    <property type="entry name" value="TPR"/>
    <property type="match status" value="1"/>
</dbReference>
<dbReference type="Gene3D" id="1.25.40.10">
    <property type="entry name" value="Tetratricopeptide repeat domain"/>
    <property type="match status" value="1"/>
</dbReference>
<protein>
    <recommendedName>
        <fullName evidence="5">Tetratricopeptide repeat protein 17</fullName>
    </recommendedName>
</protein>
<dbReference type="InterPro" id="IPR019734">
    <property type="entry name" value="TPR_rpt"/>
</dbReference>
<feature type="signal peptide" evidence="2">
    <location>
        <begin position="1"/>
        <end position="28"/>
    </location>
</feature>
<gene>
    <name evidence="3" type="ORF">RIMI_LOCUS22247553</name>
</gene>
<dbReference type="Pfam" id="PF13176">
    <property type="entry name" value="TPR_7"/>
    <property type="match status" value="1"/>
</dbReference>
<evidence type="ECO:0000256" key="1">
    <source>
        <dbReference type="PROSITE-ProRule" id="PRU00339"/>
    </source>
</evidence>
<dbReference type="InterPro" id="IPR052630">
    <property type="entry name" value="TTC17"/>
</dbReference>
<keyword evidence="1" id="KW-0802">TPR repeat</keyword>
<feature type="repeat" description="TPR" evidence="1">
    <location>
        <begin position="276"/>
        <end position="309"/>
    </location>
</feature>
<dbReference type="SMART" id="SM00028">
    <property type="entry name" value="TPR"/>
    <property type="match status" value="3"/>
</dbReference>
<dbReference type="PANTHER" id="PTHR16091:SF1">
    <property type="entry name" value="TETRATRICOPEPTIDE REPEAT PROTEIN 17"/>
    <property type="match status" value="1"/>
</dbReference>
<sequence length="332" mass="37448">MRKKREKSATCAHSLSVSLLVAAAYTHGLGPPMNGLKKWILRFDCGMFCADSEFLGRKHRSESAPFFGRRPDYRSLGWPSPDECLKLRRVELSTVASTWLAVSAKNIEVSPFSMSICSCSITEHVDFATNLQEPGVEPLCNANLPASMHTLDHLYGVVNRAAIHYTGESQLKEVLQNLGKDKYPPQSLEQVGTRIMKVLEKNQTSWVLSSMAALYWRVKGQGKKAIDCLRQALHYAPHHMKDVPLISLANIFHNAKLWNDAIIVATMAVEIAPHFVVNHFTLANVYVAMEEFEKAMRWYESTLELQPEFAPAKDRIRAIQCHLLMKKGRRSP</sequence>
<dbReference type="SUPFAM" id="SSF48452">
    <property type="entry name" value="TPR-like"/>
    <property type="match status" value="1"/>
</dbReference>
<dbReference type="Proteomes" id="UP001176940">
    <property type="component" value="Unassembled WGS sequence"/>
</dbReference>
<dbReference type="InterPro" id="IPR011990">
    <property type="entry name" value="TPR-like_helical_dom_sf"/>
</dbReference>
<keyword evidence="4" id="KW-1185">Reference proteome</keyword>
<evidence type="ECO:0000256" key="2">
    <source>
        <dbReference type="SAM" id="SignalP"/>
    </source>
</evidence>
<name>A0ABN9ML79_9NEOB</name>
<evidence type="ECO:0000313" key="4">
    <source>
        <dbReference type="Proteomes" id="UP001176940"/>
    </source>
</evidence>
<feature type="chain" id="PRO_5045280579" description="Tetratricopeptide repeat protein 17" evidence="2">
    <location>
        <begin position="29"/>
        <end position="332"/>
    </location>
</feature>
<keyword evidence="2" id="KW-0732">Signal</keyword>
<evidence type="ECO:0000313" key="3">
    <source>
        <dbReference type="EMBL" id="CAJ0967473.1"/>
    </source>
</evidence>
<evidence type="ECO:0008006" key="5">
    <source>
        <dbReference type="Google" id="ProtNLM"/>
    </source>
</evidence>
<reference evidence="3" key="1">
    <citation type="submission" date="2023-07" db="EMBL/GenBank/DDBJ databases">
        <authorList>
            <person name="Stuckert A."/>
        </authorList>
    </citation>
    <scope>NUCLEOTIDE SEQUENCE</scope>
</reference>
<dbReference type="PANTHER" id="PTHR16091">
    <property type="entry name" value="TTC17 PROTEIN"/>
    <property type="match status" value="1"/>
</dbReference>
<dbReference type="EMBL" id="CAUEEQ010078346">
    <property type="protein sequence ID" value="CAJ0967473.1"/>
    <property type="molecule type" value="Genomic_DNA"/>
</dbReference>
<accession>A0ABN9ML79</accession>